<proteinExistence type="predicted"/>
<protein>
    <submittedName>
        <fullName evidence="1">Uncharacterized protein</fullName>
    </submittedName>
</protein>
<organism evidence="1">
    <name type="scientific">Lepeophtheirus salmonis</name>
    <name type="common">Salmon louse</name>
    <name type="synonym">Caligus salmonis</name>
    <dbReference type="NCBI Taxonomy" id="72036"/>
    <lineage>
        <taxon>Eukaryota</taxon>
        <taxon>Metazoa</taxon>
        <taxon>Ecdysozoa</taxon>
        <taxon>Arthropoda</taxon>
        <taxon>Crustacea</taxon>
        <taxon>Multicrustacea</taxon>
        <taxon>Hexanauplia</taxon>
        <taxon>Copepoda</taxon>
        <taxon>Siphonostomatoida</taxon>
        <taxon>Caligidae</taxon>
        <taxon>Lepeophtheirus</taxon>
    </lineage>
</organism>
<accession>A0A0K2UUN4</accession>
<name>A0A0K2UUN4_LEPSM</name>
<dbReference type="EMBL" id="HACA01024578">
    <property type="protein sequence ID" value="CDW41939.1"/>
    <property type="molecule type" value="Transcribed_RNA"/>
</dbReference>
<reference evidence="1" key="1">
    <citation type="submission" date="2014-05" db="EMBL/GenBank/DDBJ databases">
        <authorList>
            <person name="Chronopoulou M."/>
        </authorList>
    </citation>
    <scope>NUCLEOTIDE SEQUENCE</scope>
    <source>
        <tissue evidence="1">Whole organism</tissue>
    </source>
</reference>
<sequence>MNIYFVTQAKIK</sequence>
<evidence type="ECO:0000313" key="1">
    <source>
        <dbReference type="EMBL" id="CDW41939.1"/>
    </source>
</evidence>